<keyword evidence="2" id="KW-0853">WD repeat</keyword>
<feature type="domain" description="MIOS-like alpha-solenoid" evidence="5">
    <location>
        <begin position="397"/>
        <end position="626"/>
    </location>
</feature>
<proteinExistence type="inferred from homology"/>
<evidence type="ECO:0000256" key="2">
    <source>
        <dbReference type="ARBA" id="ARBA00022574"/>
    </source>
</evidence>
<evidence type="ECO:0000313" key="6">
    <source>
        <dbReference type="EMBL" id="PNF34613.1"/>
    </source>
</evidence>
<dbReference type="InParanoid" id="A0A2J7R1A2"/>
<dbReference type="EMBL" id="NEVH01008208">
    <property type="protein sequence ID" value="PNF34609.1"/>
    <property type="molecule type" value="Genomic_DNA"/>
</dbReference>
<dbReference type="InterPro" id="IPR015943">
    <property type="entry name" value="WD40/YVTN_repeat-like_dom_sf"/>
</dbReference>
<keyword evidence="7" id="KW-1185">Reference proteome</keyword>
<sequence>MSGVRLEVQWSPVHPDKFITWGTEIFLYEVASMKDAPKLACSKVSDTTAANLLATNSNHHYVKCVDIYPQPEPDILLAIGQANGKVVLTTFGPTAFDALGLTGKELVPRHARQCNTVAWNPVDSNLIAAGLDKYRADHSVLLWDVLKCPHHGDGRTGVVPGVSHQHQASSSAVELARPVVELGLSETTHSLAWFNSQSRSLIIGMNNKHLKLVDLRDSNKAITSTPTKAVYGLVVDTHNDHQLASFVENQISVWDTRNFEKPVLTLTQSKPVTKVLWCPTRHNLLGALLKDSTAIHLHDIQYTVVGNDEVEPSVLERSVYPGTANNITSFSWHPTHESRLLTISLSGTITDYVAFERITVNWSPSSHIVWTHGRRTLKLISNKDTVYNCLDDISVKMRRRAVNDYGLKPELWQNGDLAEDESLKNLWHWLYLSRSLVEDGSMQGVDSKLPGIKCVLKIDSSETDGSEIISKPWSDLGKSVNMTRIYRSEDREKALQLCGWKFDKESSLTSFLDRLECEGSYARAAAIAVFNLKLRKAIEILNRGAVSQNKQQFPSNLNIVAMALSGFSDDRSSMWRELCLSSRSQLSEPYLRAAFAFLTAEAENYENVLNENGVAVEDRVAFACTFLSDAKLHEYLKELIIKLTEEGDLAGILLTGLCGTSNEGVELLQRYLNMTGDVQSVSLLAARVFPRELLLDSGVQEWIASYRILLDAWRLWNQRAHFDILLSASSPNDKPPQQVFVSCNFCGKSISAQMLGIIRNRGAFARLGATLQKVKMSSCPQCRKPLPRCAICLVHMGTPSGLQNNNSTNSNGRSAASNKMAEFSSWFTWCQSCRHGGHAAHMTHWFREHSECPVTSCACRCLSLDAASKVTSVITHSGRMQQ</sequence>
<dbReference type="STRING" id="105785.A0A2J7R1A2"/>
<keyword evidence="3" id="KW-0677">Repeat</keyword>
<dbReference type="AlphaFoldDB" id="A0A2J7R1A2"/>
<evidence type="ECO:0000259" key="4">
    <source>
        <dbReference type="Pfam" id="PF17034"/>
    </source>
</evidence>
<dbReference type="GO" id="GO:0034198">
    <property type="term" value="P:cellular response to amino acid starvation"/>
    <property type="evidence" value="ECO:0007669"/>
    <property type="project" value="TreeGrafter"/>
</dbReference>
<dbReference type="EMBL" id="NEVH01008208">
    <property type="protein sequence ID" value="PNF34613.1"/>
    <property type="molecule type" value="Genomic_DNA"/>
</dbReference>
<dbReference type="OrthoDB" id="341486at2759"/>
<dbReference type="Gene3D" id="2.130.10.10">
    <property type="entry name" value="YVTN repeat-like/Quinoprotein amine dehydrogenase"/>
    <property type="match status" value="1"/>
</dbReference>
<gene>
    <name evidence="6" type="primary">MIOS_2</name>
    <name evidence="6" type="ORF">B7P43_G05882</name>
</gene>
<organism evidence="6 7">
    <name type="scientific">Cryptotermes secundus</name>
    <dbReference type="NCBI Taxonomy" id="105785"/>
    <lineage>
        <taxon>Eukaryota</taxon>
        <taxon>Metazoa</taxon>
        <taxon>Ecdysozoa</taxon>
        <taxon>Arthropoda</taxon>
        <taxon>Hexapoda</taxon>
        <taxon>Insecta</taxon>
        <taxon>Pterygota</taxon>
        <taxon>Neoptera</taxon>
        <taxon>Polyneoptera</taxon>
        <taxon>Dictyoptera</taxon>
        <taxon>Blattodea</taxon>
        <taxon>Blattoidea</taxon>
        <taxon>Termitoidae</taxon>
        <taxon>Kalotermitidae</taxon>
        <taxon>Cryptotermitinae</taxon>
        <taxon>Cryptotermes</taxon>
    </lineage>
</organism>
<comment type="similarity">
    <text evidence="1">Belongs to the WD repeat mio family.</text>
</comment>
<accession>A0A2J7R1A2</accession>
<name>A0A2J7R1A2_9NEOP</name>
<dbReference type="InterPro" id="IPR036322">
    <property type="entry name" value="WD40_repeat_dom_sf"/>
</dbReference>
<protein>
    <submittedName>
        <fullName evidence="6">WD repeat-containing protein mio</fullName>
    </submittedName>
</protein>
<reference evidence="6 7" key="1">
    <citation type="submission" date="2017-12" db="EMBL/GenBank/DDBJ databases">
        <title>Hemimetabolous genomes reveal molecular basis of termite eusociality.</title>
        <authorList>
            <person name="Harrison M.C."/>
            <person name="Jongepier E."/>
            <person name="Robertson H.M."/>
            <person name="Arning N."/>
            <person name="Bitard-Feildel T."/>
            <person name="Chao H."/>
            <person name="Childers C.P."/>
            <person name="Dinh H."/>
            <person name="Doddapaneni H."/>
            <person name="Dugan S."/>
            <person name="Gowin J."/>
            <person name="Greiner C."/>
            <person name="Han Y."/>
            <person name="Hu H."/>
            <person name="Hughes D.S.T."/>
            <person name="Huylmans A.-K."/>
            <person name="Kemena C."/>
            <person name="Kremer L.P.M."/>
            <person name="Lee S.L."/>
            <person name="Lopez-Ezquerra A."/>
            <person name="Mallet L."/>
            <person name="Monroy-Kuhn J.M."/>
            <person name="Moser A."/>
            <person name="Murali S.C."/>
            <person name="Muzny D.M."/>
            <person name="Otani S."/>
            <person name="Piulachs M.-D."/>
            <person name="Poelchau M."/>
            <person name="Qu J."/>
            <person name="Schaub F."/>
            <person name="Wada-Katsumata A."/>
            <person name="Worley K.C."/>
            <person name="Xie Q."/>
            <person name="Ylla G."/>
            <person name="Poulsen M."/>
            <person name="Gibbs R.A."/>
            <person name="Schal C."/>
            <person name="Richards S."/>
            <person name="Belles X."/>
            <person name="Korb J."/>
            <person name="Bornberg-Bauer E."/>
        </authorList>
    </citation>
    <scope>NUCLEOTIDE SEQUENCE [LARGE SCALE GENOMIC DNA]</scope>
    <source>
        <tissue evidence="6">Whole body</tissue>
    </source>
</reference>
<dbReference type="InterPro" id="IPR031488">
    <property type="entry name" value="Zn_ribbon_mio"/>
</dbReference>
<dbReference type="PANTHER" id="PTHR16453:SF9">
    <property type="entry name" value="GATOR COMPLEX PROTEIN MIOS"/>
    <property type="match status" value="1"/>
</dbReference>
<dbReference type="Pfam" id="PF17034">
    <property type="entry name" value="zinc_ribbon_16"/>
    <property type="match status" value="1"/>
</dbReference>
<dbReference type="GO" id="GO:0005737">
    <property type="term" value="C:cytoplasm"/>
    <property type="evidence" value="ECO:0007669"/>
    <property type="project" value="TreeGrafter"/>
</dbReference>
<dbReference type="SUPFAM" id="SSF50978">
    <property type="entry name" value="WD40 repeat-like"/>
    <property type="match status" value="1"/>
</dbReference>
<dbReference type="GO" id="GO:1904263">
    <property type="term" value="P:positive regulation of TORC1 signaling"/>
    <property type="evidence" value="ECO:0007669"/>
    <property type="project" value="TreeGrafter"/>
</dbReference>
<comment type="caution">
    <text evidence="6">The sequence shown here is derived from an EMBL/GenBank/DDBJ whole genome shotgun (WGS) entry which is preliminary data.</text>
</comment>
<dbReference type="Pfam" id="PF21720">
    <property type="entry name" value="MIOS_WD40"/>
    <property type="match status" value="1"/>
</dbReference>
<dbReference type="PANTHER" id="PTHR16453">
    <property type="entry name" value="WD40 DOMAIN-CONTAINING PROTEIN MIO FAMILY MEMBER"/>
    <property type="match status" value="1"/>
</dbReference>
<dbReference type="Pfam" id="PF21719">
    <property type="entry name" value="MIOS_a-sol"/>
    <property type="match status" value="1"/>
</dbReference>
<evidence type="ECO:0000256" key="1">
    <source>
        <dbReference type="ARBA" id="ARBA00009713"/>
    </source>
</evidence>
<dbReference type="Proteomes" id="UP000235965">
    <property type="component" value="Unassembled WGS sequence"/>
</dbReference>
<dbReference type="FunCoup" id="A0A2J7R1A2">
    <property type="interactions" value="1402"/>
</dbReference>
<dbReference type="InterPro" id="IPR049092">
    <property type="entry name" value="MIOS_a-sol"/>
</dbReference>
<evidence type="ECO:0000259" key="5">
    <source>
        <dbReference type="Pfam" id="PF21719"/>
    </source>
</evidence>
<dbReference type="InterPro" id="IPR037593">
    <property type="entry name" value="MIOS/Sea4"/>
</dbReference>
<evidence type="ECO:0000256" key="3">
    <source>
        <dbReference type="ARBA" id="ARBA00022737"/>
    </source>
</evidence>
<evidence type="ECO:0000313" key="7">
    <source>
        <dbReference type="Proteomes" id="UP000235965"/>
    </source>
</evidence>
<dbReference type="CDD" id="cd16691">
    <property type="entry name" value="mRING-H2-C3H3C2_Mio"/>
    <property type="match status" value="1"/>
</dbReference>
<feature type="domain" description="GATOR2 complex protein MIO zinc-ribbon like" evidence="4">
    <location>
        <begin position="743"/>
        <end position="861"/>
    </location>
</feature>
<dbReference type="EMBL" id="NEVH01008208">
    <property type="protein sequence ID" value="PNF34612.1"/>
    <property type="molecule type" value="Genomic_DNA"/>
</dbReference>